<dbReference type="AlphaFoldDB" id="A0A382JDE0"/>
<keyword evidence="5 6" id="KW-0472">Membrane</keyword>
<keyword evidence="4 6" id="KW-1133">Transmembrane helix</keyword>
<dbReference type="Pfam" id="PF01098">
    <property type="entry name" value="FTSW_RODA_SPOVE"/>
    <property type="match status" value="1"/>
</dbReference>
<organism evidence="7">
    <name type="scientific">marine metagenome</name>
    <dbReference type="NCBI Taxonomy" id="408172"/>
    <lineage>
        <taxon>unclassified sequences</taxon>
        <taxon>metagenomes</taxon>
        <taxon>ecological metagenomes</taxon>
    </lineage>
</organism>
<evidence type="ECO:0000256" key="6">
    <source>
        <dbReference type="SAM" id="Phobius"/>
    </source>
</evidence>
<keyword evidence="3" id="KW-0133">Cell shape</keyword>
<proteinExistence type="predicted"/>
<accession>A0A382JDE0</accession>
<evidence type="ECO:0000256" key="5">
    <source>
        <dbReference type="ARBA" id="ARBA00023136"/>
    </source>
</evidence>
<feature type="transmembrane region" description="Helical" evidence="6">
    <location>
        <begin position="39"/>
        <end position="58"/>
    </location>
</feature>
<dbReference type="GO" id="GO:0051301">
    <property type="term" value="P:cell division"/>
    <property type="evidence" value="ECO:0007669"/>
    <property type="project" value="InterPro"/>
</dbReference>
<dbReference type="GO" id="GO:0008360">
    <property type="term" value="P:regulation of cell shape"/>
    <property type="evidence" value="ECO:0007669"/>
    <property type="project" value="UniProtKB-KW"/>
</dbReference>
<sequence>MGLIILLCGIGTVMLYSASSAYSLNQTNGSSDTLFLRSHLKRMIVGMVAMFFFIVTDYRKLKHFAPYLMIISIILL</sequence>
<evidence type="ECO:0008006" key="8">
    <source>
        <dbReference type="Google" id="ProtNLM"/>
    </source>
</evidence>
<evidence type="ECO:0000256" key="1">
    <source>
        <dbReference type="ARBA" id="ARBA00004141"/>
    </source>
</evidence>
<dbReference type="InterPro" id="IPR001182">
    <property type="entry name" value="FtsW/RodA"/>
</dbReference>
<name>A0A382JDE0_9ZZZZ</name>
<feature type="non-terminal residue" evidence="7">
    <location>
        <position position="76"/>
    </location>
</feature>
<dbReference type="EMBL" id="UINC01073037">
    <property type="protein sequence ID" value="SVC09113.1"/>
    <property type="molecule type" value="Genomic_DNA"/>
</dbReference>
<evidence type="ECO:0000313" key="7">
    <source>
        <dbReference type="EMBL" id="SVC09113.1"/>
    </source>
</evidence>
<evidence type="ECO:0000256" key="4">
    <source>
        <dbReference type="ARBA" id="ARBA00022989"/>
    </source>
</evidence>
<comment type="subcellular location">
    <subcellularLocation>
        <location evidence="1">Membrane</location>
        <topology evidence="1">Multi-pass membrane protein</topology>
    </subcellularLocation>
</comment>
<protein>
    <recommendedName>
        <fullName evidence="8">Cell division protein FtsW</fullName>
    </recommendedName>
</protein>
<evidence type="ECO:0000256" key="3">
    <source>
        <dbReference type="ARBA" id="ARBA00022960"/>
    </source>
</evidence>
<keyword evidence="2 6" id="KW-0812">Transmembrane</keyword>
<gene>
    <name evidence="7" type="ORF">METZ01_LOCUS261967</name>
</gene>
<evidence type="ECO:0000256" key="2">
    <source>
        <dbReference type="ARBA" id="ARBA00022692"/>
    </source>
</evidence>
<dbReference type="GO" id="GO:0016020">
    <property type="term" value="C:membrane"/>
    <property type="evidence" value="ECO:0007669"/>
    <property type="project" value="UniProtKB-SubCell"/>
</dbReference>
<reference evidence="7" key="1">
    <citation type="submission" date="2018-05" db="EMBL/GenBank/DDBJ databases">
        <authorList>
            <person name="Lanie J.A."/>
            <person name="Ng W.-L."/>
            <person name="Kazmierczak K.M."/>
            <person name="Andrzejewski T.M."/>
            <person name="Davidsen T.M."/>
            <person name="Wayne K.J."/>
            <person name="Tettelin H."/>
            <person name="Glass J.I."/>
            <person name="Rusch D."/>
            <person name="Podicherti R."/>
            <person name="Tsui H.-C.T."/>
            <person name="Winkler M.E."/>
        </authorList>
    </citation>
    <scope>NUCLEOTIDE SEQUENCE</scope>
</reference>